<proteinExistence type="predicted"/>
<dbReference type="Pfam" id="PF11155">
    <property type="entry name" value="DUF2935"/>
    <property type="match status" value="2"/>
</dbReference>
<dbReference type="RefSeq" id="WP_015261587.1">
    <property type="nucleotide sequence ID" value="NC_019903.1"/>
</dbReference>
<dbReference type="KEGG" id="ddl:Desdi_1074"/>
<evidence type="ECO:0000313" key="2">
    <source>
        <dbReference type="Proteomes" id="UP000010797"/>
    </source>
</evidence>
<sequence>MFCQRVPSRDFVRLSLELHLFFLRIMKEHSFFLQAGFLSRDANLANQASQFREQFNALLREAVRLANRNVSNVVLSSGEVVTDKTLRAEEKTMELSDVPFDTELTVQELALQPGAPNPFLAPAVFELNRRAIALTEQLIQFKTLVLNEMLSGDLFTFNFPLLIEHIRREAIFFVEHLQRLQRREPINLMQEIIEEKTFWDQIMQEHAEFIAQLLDPTEVALINTADDFADLFASLLERIRSVEQNISTRLVLGRLITEETAATREIRNFKAAATEEILANQIRSIIIPLLGDHVLREANHFLRILENPGSLQ</sequence>
<dbReference type="OrthoDB" id="1633927at2"/>
<evidence type="ECO:0000313" key="1">
    <source>
        <dbReference type="EMBL" id="AGA68591.1"/>
    </source>
</evidence>
<dbReference type="Proteomes" id="UP000010797">
    <property type="component" value="Chromosome"/>
</dbReference>
<dbReference type="EMBL" id="CP003344">
    <property type="protein sequence ID" value="AGA68591.1"/>
    <property type="molecule type" value="Genomic_DNA"/>
</dbReference>
<dbReference type="HOGENOM" id="CLU_073785_0_1_9"/>
<accession>L0F7H4</accession>
<dbReference type="AlphaFoldDB" id="L0F7H4"/>
<name>L0F7H4_DESDL</name>
<dbReference type="eggNOG" id="ENOG502Z8AB">
    <property type="taxonomic scope" value="Bacteria"/>
</dbReference>
<keyword evidence="2" id="KW-1185">Reference proteome</keyword>
<organism evidence="1 2">
    <name type="scientific">Desulfitobacterium dichloroeliminans (strain LMG P-21439 / DCA1)</name>
    <dbReference type="NCBI Taxonomy" id="871963"/>
    <lineage>
        <taxon>Bacteria</taxon>
        <taxon>Bacillati</taxon>
        <taxon>Bacillota</taxon>
        <taxon>Clostridia</taxon>
        <taxon>Eubacteriales</taxon>
        <taxon>Desulfitobacteriaceae</taxon>
        <taxon>Desulfitobacterium</taxon>
    </lineage>
</organism>
<dbReference type="STRING" id="871963.Desdi_1074"/>
<protein>
    <recommendedName>
        <fullName evidence="3">DUF2935 domain-containing protein</fullName>
    </recommendedName>
</protein>
<dbReference type="InterPro" id="IPR021328">
    <property type="entry name" value="CotB-like"/>
</dbReference>
<gene>
    <name evidence="1" type="ordered locus">Desdi_1074</name>
</gene>
<reference evidence="2" key="1">
    <citation type="submission" date="2012-02" db="EMBL/GenBank/DDBJ databases">
        <title>Complete sequence of Desulfitobacterium dichloroeliminans LMG P-21439.</title>
        <authorList>
            <person name="Lucas S."/>
            <person name="Han J."/>
            <person name="Lapidus A."/>
            <person name="Cheng J.-F."/>
            <person name="Goodwin L."/>
            <person name="Pitluck S."/>
            <person name="Peters L."/>
            <person name="Ovchinnikova G."/>
            <person name="Teshima H."/>
            <person name="Detter J.C."/>
            <person name="Han C."/>
            <person name="Tapia R."/>
            <person name="Land M."/>
            <person name="Hauser L."/>
            <person name="Kyrpides N."/>
            <person name="Ivanova N."/>
            <person name="Pagani I."/>
            <person name="Kruse T."/>
            <person name="de Vos W.M."/>
            <person name="Boon N."/>
            <person name="Smidt H."/>
            <person name="Woyke T."/>
        </authorList>
    </citation>
    <scope>NUCLEOTIDE SEQUENCE [LARGE SCALE GENOMIC DNA]</scope>
    <source>
        <strain evidence="2">LMG P-21439 / DCA1</strain>
    </source>
</reference>
<evidence type="ECO:0008006" key="3">
    <source>
        <dbReference type="Google" id="ProtNLM"/>
    </source>
</evidence>
<dbReference type="SUPFAM" id="SSF158430">
    <property type="entry name" value="Bacillus cereus metalloprotein-like"/>
    <property type="match status" value="2"/>
</dbReference>
<dbReference type="Gene3D" id="1.20.1260.120">
    <property type="entry name" value="Protein of unknown function DUF2935"/>
    <property type="match status" value="1"/>
</dbReference>